<proteinExistence type="predicted"/>
<dbReference type="InterPro" id="IPR024079">
    <property type="entry name" value="MetalloPept_cat_dom_sf"/>
</dbReference>
<protein>
    <recommendedName>
        <fullName evidence="7">Peptidase M10 metallopeptidase domain-containing protein</fullName>
    </recommendedName>
</protein>
<keyword evidence="1" id="KW-0645">Protease</keyword>
<evidence type="ECO:0000256" key="6">
    <source>
        <dbReference type="PIRSR" id="PIRSR621190-2"/>
    </source>
</evidence>
<keyword evidence="3" id="KW-0378">Hydrolase</keyword>
<dbReference type="Proteomes" id="UP000593564">
    <property type="component" value="Unassembled WGS sequence"/>
</dbReference>
<dbReference type="GO" id="GO:0030198">
    <property type="term" value="P:extracellular matrix organization"/>
    <property type="evidence" value="ECO:0007669"/>
    <property type="project" value="TreeGrafter"/>
</dbReference>
<evidence type="ECO:0000256" key="2">
    <source>
        <dbReference type="ARBA" id="ARBA00022723"/>
    </source>
</evidence>
<reference evidence="9" key="1">
    <citation type="journal article" date="2020" name="Nat. Commun.">
        <title>Genome assembly of wild tea tree DASZ reveals pedigree and selection history of tea varieties.</title>
        <authorList>
            <person name="Zhang W."/>
            <person name="Zhang Y."/>
            <person name="Qiu H."/>
            <person name="Guo Y."/>
            <person name="Wan H."/>
            <person name="Zhang X."/>
            <person name="Scossa F."/>
            <person name="Alseekh S."/>
            <person name="Zhang Q."/>
            <person name="Wang P."/>
            <person name="Xu L."/>
            <person name="Schmidt M.H."/>
            <person name="Jia X."/>
            <person name="Li D."/>
            <person name="Zhu A."/>
            <person name="Guo F."/>
            <person name="Chen W."/>
            <person name="Ni D."/>
            <person name="Usadel B."/>
            <person name="Fernie A.R."/>
            <person name="Wen W."/>
        </authorList>
    </citation>
    <scope>NUCLEOTIDE SEQUENCE [LARGE SCALE GENOMIC DNA]</scope>
    <source>
        <strain evidence="9">cv. G240</strain>
    </source>
</reference>
<dbReference type="AlphaFoldDB" id="A0A7J7GH88"/>
<dbReference type="Pfam" id="PF00413">
    <property type="entry name" value="Peptidase_M10"/>
    <property type="match status" value="1"/>
</dbReference>
<feature type="domain" description="Peptidase M10 metallopeptidase" evidence="7">
    <location>
        <begin position="5"/>
        <end position="56"/>
    </location>
</feature>
<reference evidence="8 9" key="2">
    <citation type="submission" date="2020-07" db="EMBL/GenBank/DDBJ databases">
        <title>Genome assembly of wild tea tree DASZ reveals pedigree and selection history of tea varieties.</title>
        <authorList>
            <person name="Zhang W."/>
        </authorList>
    </citation>
    <scope>NUCLEOTIDE SEQUENCE [LARGE SCALE GENOMIC DNA]</scope>
    <source>
        <strain evidence="9">cv. G240</strain>
        <tissue evidence="8">Leaf</tissue>
    </source>
</reference>
<dbReference type="EMBL" id="JACBKZ010000010">
    <property type="protein sequence ID" value="KAF5940129.1"/>
    <property type="molecule type" value="Genomic_DNA"/>
</dbReference>
<sequence>MNPSPSAYDLETVALHEIGHILGLGHSSVEEAIMYAFLPFETGKGLNGDDIDGIHAFKLDFLY</sequence>
<evidence type="ECO:0000259" key="7">
    <source>
        <dbReference type="Pfam" id="PF00413"/>
    </source>
</evidence>
<dbReference type="GO" id="GO:0004222">
    <property type="term" value="F:metalloendopeptidase activity"/>
    <property type="evidence" value="ECO:0007669"/>
    <property type="project" value="InterPro"/>
</dbReference>
<dbReference type="PANTHER" id="PTHR10201:SF213">
    <property type="entry name" value="METALLOENDOPROTEINASE 2-MMP-LIKE"/>
    <property type="match status" value="1"/>
</dbReference>
<gene>
    <name evidence="8" type="ORF">HYC85_021296</name>
</gene>
<accession>A0A7J7GH88</accession>
<comment type="cofactor">
    <cofactor evidence="6">
        <name>Zn(2+)</name>
        <dbReference type="ChEBI" id="CHEBI:29105"/>
    </cofactor>
    <text evidence="6">Binds 2 Zn(2+) ions per subunit.</text>
</comment>
<evidence type="ECO:0000313" key="9">
    <source>
        <dbReference type="Proteomes" id="UP000593564"/>
    </source>
</evidence>
<evidence type="ECO:0000256" key="1">
    <source>
        <dbReference type="ARBA" id="ARBA00022670"/>
    </source>
</evidence>
<name>A0A7J7GH88_CAMSI</name>
<dbReference type="GO" id="GO:0008270">
    <property type="term" value="F:zinc ion binding"/>
    <property type="evidence" value="ECO:0007669"/>
    <property type="project" value="InterPro"/>
</dbReference>
<organism evidence="8 9">
    <name type="scientific">Camellia sinensis</name>
    <name type="common">Tea plant</name>
    <name type="synonym">Thea sinensis</name>
    <dbReference type="NCBI Taxonomy" id="4442"/>
    <lineage>
        <taxon>Eukaryota</taxon>
        <taxon>Viridiplantae</taxon>
        <taxon>Streptophyta</taxon>
        <taxon>Embryophyta</taxon>
        <taxon>Tracheophyta</taxon>
        <taxon>Spermatophyta</taxon>
        <taxon>Magnoliopsida</taxon>
        <taxon>eudicotyledons</taxon>
        <taxon>Gunneridae</taxon>
        <taxon>Pentapetalae</taxon>
        <taxon>asterids</taxon>
        <taxon>Ericales</taxon>
        <taxon>Theaceae</taxon>
        <taxon>Camellia</taxon>
    </lineage>
</organism>
<feature type="binding site" evidence="6">
    <location>
        <position position="34"/>
    </location>
    <ligand>
        <name>Zn(2+)</name>
        <dbReference type="ChEBI" id="CHEBI:29105"/>
        <label>2</label>
        <note>catalytic</note>
    </ligand>
</feature>
<evidence type="ECO:0000256" key="5">
    <source>
        <dbReference type="PIRSR" id="PIRSR621190-1"/>
    </source>
</evidence>
<dbReference type="PANTHER" id="PTHR10201">
    <property type="entry name" value="MATRIX METALLOPROTEINASE"/>
    <property type="match status" value="1"/>
</dbReference>
<evidence type="ECO:0000256" key="3">
    <source>
        <dbReference type="ARBA" id="ARBA00022801"/>
    </source>
</evidence>
<dbReference type="Gene3D" id="3.40.390.10">
    <property type="entry name" value="Collagenase (Catalytic Domain)"/>
    <property type="match status" value="1"/>
</dbReference>
<dbReference type="GO" id="GO:0030574">
    <property type="term" value="P:collagen catabolic process"/>
    <property type="evidence" value="ECO:0007669"/>
    <property type="project" value="TreeGrafter"/>
</dbReference>
<dbReference type="GO" id="GO:0031012">
    <property type="term" value="C:extracellular matrix"/>
    <property type="evidence" value="ECO:0007669"/>
    <property type="project" value="InterPro"/>
</dbReference>
<dbReference type="PRINTS" id="PR00138">
    <property type="entry name" value="MATRIXIN"/>
</dbReference>
<feature type="binding site" evidence="6">
    <location>
        <position position="20"/>
    </location>
    <ligand>
        <name>Zn(2+)</name>
        <dbReference type="ChEBI" id="CHEBI:29105"/>
        <label>2</label>
        <note>catalytic</note>
    </ligand>
</feature>
<evidence type="ECO:0000313" key="8">
    <source>
        <dbReference type="EMBL" id="KAF5940129.1"/>
    </source>
</evidence>
<feature type="binding site" evidence="6">
    <location>
        <position position="26"/>
    </location>
    <ligand>
        <name>Zn(2+)</name>
        <dbReference type="ChEBI" id="CHEBI:29105"/>
        <label>2</label>
        <note>catalytic</note>
    </ligand>
</feature>
<keyword evidence="2 6" id="KW-0479">Metal-binding</keyword>
<dbReference type="SUPFAM" id="SSF55486">
    <property type="entry name" value="Metalloproteases ('zincins'), catalytic domain"/>
    <property type="match status" value="1"/>
</dbReference>
<dbReference type="InterPro" id="IPR001818">
    <property type="entry name" value="Pept_M10_metallopeptidase"/>
</dbReference>
<feature type="active site" evidence="5">
    <location>
        <position position="17"/>
    </location>
</feature>
<keyword evidence="9" id="KW-1185">Reference proteome</keyword>
<dbReference type="InterPro" id="IPR021190">
    <property type="entry name" value="Pept_M10A"/>
</dbReference>
<keyword evidence="4 6" id="KW-0862">Zinc</keyword>
<comment type="caution">
    <text evidence="8">The sequence shown here is derived from an EMBL/GenBank/DDBJ whole genome shotgun (WGS) entry which is preliminary data.</text>
</comment>
<evidence type="ECO:0000256" key="4">
    <source>
        <dbReference type="ARBA" id="ARBA00022833"/>
    </source>
</evidence>
<feature type="binding site" evidence="6">
    <location>
        <position position="16"/>
    </location>
    <ligand>
        <name>Zn(2+)</name>
        <dbReference type="ChEBI" id="CHEBI:29105"/>
        <label>2</label>
        <note>catalytic</note>
    </ligand>
</feature>
<dbReference type="GO" id="GO:0006508">
    <property type="term" value="P:proteolysis"/>
    <property type="evidence" value="ECO:0007669"/>
    <property type="project" value="UniProtKB-KW"/>
</dbReference>